<feature type="compositionally biased region" description="Basic residues" evidence="2">
    <location>
        <begin position="42"/>
        <end position="51"/>
    </location>
</feature>
<dbReference type="GO" id="GO:0005874">
    <property type="term" value="C:microtubule"/>
    <property type="evidence" value="ECO:0007669"/>
    <property type="project" value="TreeGrafter"/>
</dbReference>
<dbReference type="GO" id="GO:0016020">
    <property type="term" value="C:membrane"/>
    <property type="evidence" value="ECO:0007669"/>
    <property type="project" value="TreeGrafter"/>
</dbReference>
<sequence length="1115" mass="124317">MSRFSSIDGQHTALRDLERQRLEKLMGQLRREVEPKADKGRRFQPPRRKERPAKGPGPLTPDALPEREASVVASVANPAGTPAGTPGPHGPVVPVPPAAPSAEMAWLLRASERFDQEAAEVQSFLAKNGLDQYAPLLANGPGAPGASLEALHAASEELLAQAGLPASPRLRLLQALKVSVSIQEDAPEQGASCLVSPTDHGTQQWGRIGRLPAGWHRCSRGAQRPQCPTLPAPVAHADAAVGDDSPLAANSAEKEQVVVQSARVSTSSAGVDRPLEGSACCEAAEVQAEPLDHVLDRRRSTSSNAQKGCCYQCFRQVYLHSAMHLGPEEEQREQQASRPGTPSPVGRIFCSSSCLDRFRQVLATQSARAAELYKLRQEVESGAEAPAQHKGDDAAENRKKHLLDLIGEVKARLDGKVDSLSFPIPQFVVIGKQSVGKSRLIEALAGETFNFVSGTLGSRRPTVLEFRNVPGLTPSRWSVFDENLKKWSSYPVQEVMVIVGNAHEACGQNVSELPIRVKVEGQDCTDLGLVDLPGFRSYAKDDAMQQLAKKIDSLVFKFMNDENNIMLCVEEAGDAAGFATLGKAKQVDPTYKRTILIRNKLDKYYGDLTPENINKWLEGYGDLPQHLARFAVSLPHWTDTMPKPFGEMRKECADRDMETLAAKGASAKYKMTIGFQNFRNFMEIKIQQLFADALAPMLTRLKTMQEDHEKKLDVIRQETETINEDNILHATRSAGITFAQSFIFLMEGALSSEHNRKTLEEELRSFHEYCLRTNSLDEQELLPTFFEDLDSYVLYLRDTVKLPAMDVSLNGGAQFRRVMYEVEVFTRFAGLGKKLEPVDVIQARGSGLKECTWQDTITQLMMQNAPTRMRTKTKYVGERLKFFFGEQKEATVQFMLGLTGSPEEHMFSRLIPKQAQVIQRNETMKRCIFDAFDAACDKHRIRFMQMWCDFMDSMFQSPLMLLKSGSMPSIGSGYEEEIAPTFESTKARIAQERRGRGTLQTALREKVKQIPDEDVMAKDAVKMVQRIIEQTFAVIRSVVADHMQLYSESFFLLPMLRRLEGVMAAMELQEEDKEKYRARKSVLEKEKALSEGMLTDLTYCIEAVKRFKVTYGGGH</sequence>
<dbReference type="EMBL" id="CAJNDS010001213">
    <property type="protein sequence ID" value="CAE7251972.1"/>
    <property type="molecule type" value="Genomic_DNA"/>
</dbReference>
<dbReference type="CDD" id="cd09487">
    <property type="entry name" value="SAM_superfamily"/>
    <property type="match status" value="1"/>
</dbReference>
<dbReference type="InterPro" id="IPR027417">
    <property type="entry name" value="P-loop_NTPase"/>
</dbReference>
<dbReference type="PANTHER" id="PTHR11566">
    <property type="entry name" value="DYNAMIN"/>
    <property type="match status" value="1"/>
</dbReference>
<evidence type="ECO:0000313" key="5">
    <source>
        <dbReference type="Proteomes" id="UP000604046"/>
    </source>
</evidence>
<dbReference type="Gene3D" id="1.10.150.50">
    <property type="entry name" value="Transcription Factor, Ets-1"/>
    <property type="match status" value="1"/>
</dbReference>
<evidence type="ECO:0000256" key="2">
    <source>
        <dbReference type="SAM" id="MobiDB-lite"/>
    </source>
</evidence>
<dbReference type="OrthoDB" id="5061070at2759"/>
<dbReference type="Proteomes" id="UP000604046">
    <property type="component" value="Unassembled WGS sequence"/>
</dbReference>
<dbReference type="PANTHER" id="PTHR11566:SF169">
    <property type="entry name" value="DYNAMIN-LIKE PROTEIN C"/>
    <property type="match status" value="1"/>
</dbReference>
<feature type="coiled-coil region" evidence="1">
    <location>
        <begin position="1059"/>
        <end position="1086"/>
    </location>
</feature>
<dbReference type="GO" id="GO:0003924">
    <property type="term" value="F:GTPase activity"/>
    <property type="evidence" value="ECO:0007669"/>
    <property type="project" value="InterPro"/>
</dbReference>
<keyword evidence="1" id="KW-0175">Coiled coil</keyword>
<name>A0A812M4K0_9DINO</name>
<dbReference type="InterPro" id="IPR013761">
    <property type="entry name" value="SAM/pointed_sf"/>
</dbReference>
<feature type="domain" description="Dynamin-type G" evidence="3">
    <location>
        <begin position="421"/>
        <end position="696"/>
    </location>
</feature>
<evidence type="ECO:0000256" key="1">
    <source>
        <dbReference type="SAM" id="Coils"/>
    </source>
</evidence>
<dbReference type="PROSITE" id="PS51718">
    <property type="entry name" value="G_DYNAMIN_2"/>
    <property type="match status" value="1"/>
</dbReference>
<dbReference type="SUPFAM" id="SSF52540">
    <property type="entry name" value="P-loop containing nucleoside triphosphate hydrolases"/>
    <property type="match status" value="1"/>
</dbReference>
<dbReference type="Pfam" id="PF00350">
    <property type="entry name" value="Dynamin_N"/>
    <property type="match status" value="1"/>
</dbReference>
<gene>
    <name evidence="4" type="primary">dlpC</name>
    <name evidence="4" type="ORF">SNAT2548_LOCUS12536</name>
</gene>
<evidence type="ECO:0000313" key="4">
    <source>
        <dbReference type="EMBL" id="CAE7251972.1"/>
    </source>
</evidence>
<feature type="compositionally biased region" description="Basic and acidic residues" evidence="2">
    <location>
        <begin position="26"/>
        <end position="41"/>
    </location>
</feature>
<evidence type="ECO:0000259" key="3">
    <source>
        <dbReference type="PROSITE" id="PS51718"/>
    </source>
</evidence>
<dbReference type="GO" id="GO:0005737">
    <property type="term" value="C:cytoplasm"/>
    <property type="evidence" value="ECO:0007669"/>
    <property type="project" value="TreeGrafter"/>
</dbReference>
<feature type="region of interest" description="Disordered" evidence="2">
    <location>
        <begin position="26"/>
        <end position="65"/>
    </location>
</feature>
<dbReference type="AlphaFoldDB" id="A0A812M4K0"/>
<dbReference type="SMART" id="SM00053">
    <property type="entry name" value="DYNc"/>
    <property type="match status" value="1"/>
</dbReference>
<dbReference type="InterPro" id="IPR030381">
    <property type="entry name" value="G_DYNAMIN_dom"/>
</dbReference>
<dbReference type="InterPro" id="IPR001401">
    <property type="entry name" value="Dynamin_GTPase"/>
</dbReference>
<protein>
    <submittedName>
        <fullName evidence="4">DlpC protein</fullName>
    </submittedName>
</protein>
<dbReference type="Gene3D" id="3.40.50.300">
    <property type="entry name" value="P-loop containing nucleotide triphosphate hydrolases"/>
    <property type="match status" value="1"/>
</dbReference>
<organism evidence="4 5">
    <name type="scientific">Symbiodinium natans</name>
    <dbReference type="NCBI Taxonomy" id="878477"/>
    <lineage>
        <taxon>Eukaryota</taxon>
        <taxon>Sar</taxon>
        <taxon>Alveolata</taxon>
        <taxon>Dinophyceae</taxon>
        <taxon>Suessiales</taxon>
        <taxon>Symbiodiniaceae</taxon>
        <taxon>Symbiodinium</taxon>
    </lineage>
</organism>
<dbReference type="GO" id="GO:0008017">
    <property type="term" value="F:microtubule binding"/>
    <property type="evidence" value="ECO:0007669"/>
    <property type="project" value="TreeGrafter"/>
</dbReference>
<dbReference type="GO" id="GO:0005525">
    <property type="term" value="F:GTP binding"/>
    <property type="evidence" value="ECO:0007669"/>
    <property type="project" value="InterPro"/>
</dbReference>
<reference evidence="4" key="1">
    <citation type="submission" date="2021-02" db="EMBL/GenBank/DDBJ databases">
        <authorList>
            <person name="Dougan E. K."/>
            <person name="Rhodes N."/>
            <person name="Thang M."/>
            <person name="Chan C."/>
        </authorList>
    </citation>
    <scope>NUCLEOTIDE SEQUENCE</scope>
</reference>
<dbReference type="InterPro" id="IPR022812">
    <property type="entry name" value="Dynamin"/>
</dbReference>
<keyword evidence="5" id="KW-1185">Reference proteome</keyword>
<accession>A0A812M4K0</accession>
<proteinExistence type="predicted"/>
<comment type="caution">
    <text evidence="4">The sequence shown here is derived from an EMBL/GenBank/DDBJ whole genome shotgun (WGS) entry which is preliminary data.</text>
</comment>
<dbReference type="InterPro" id="IPR045063">
    <property type="entry name" value="Dynamin_N"/>
</dbReference>
<dbReference type="PRINTS" id="PR00195">
    <property type="entry name" value="DYNAMIN"/>
</dbReference>